<dbReference type="SUPFAM" id="SSF57959">
    <property type="entry name" value="Leucine zipper domain"/>
    <property type="match status" value="1"/>
</dbReference>
<feature type="region of interest" description="Disordered" evidence="7">
    <location>
        <begin position="446"/>
        <end position="471"/>
    </location>
</feature>
<sequence length="471" mass="51103">MQHETKSKRINSRYKRTTKMRENLVRAMDTVFPVDELPDPFWPSAAGSSTAMNRSESEWALERFMEELSSSSSPAALATVSAAAAAAAASLPLPKIVASPATTVSPVGSSSSTSRRDEADDQVIDNPNHPQPLDRPYLTAPVDPDEYRALLQSKLHMACAVAAQRGSASKPEECGNVVESQLQGLKPSQPGSQAHDDKAAEHNFPTAQSEADGGPLGIPESPLQRKSGVQIRQTTSGSSREDSDDDELEGDMETPGNNTDVKRARRMLSNRESARRSRSRKQAHMNELETQVSQLRAENSTLLERLSDMNQKYEQSGVDNRILKADIEALRANVKMAEETVKRLTNLPQMNLAMANMPSAGMPFACNPMNDNAALPILPNPNQYFHQPVPSVANATPHHQRLDSSFPSNPPIPLVGNPQKTIGGNRVAEMSSMQHTASVPQAQKHISADASSLGAMPSWDPELSHTVANNN</sequence>
<dbReference type="Gene3D" id="1.20.5.170">
    <property type="match status" value="1"/>
</dbReference>
<dbReference type="GO" id="GO:0003677">
    <property type="term" value="F:DNA binding"/>
    <property type="evidence" value="ECO:0007669"/>
    <property type="project" value="UniProtKB-KW"/>
</dbReference>
<name>A0A6P9EQ44_JUGRE</name>
<gene>
    <name evidence="10" type="primary">LOC109008786</name>
</gene>
<dbReference type="SMART" id="SM00338">
    <property type="entry name" value="BRLZ"/>
    <property type="match status" value="1"/>
</dbReference>
<dbReference type="CDD" id="cd14702">
    <property type="entry name" value="bZIP_plant_GBF1"/>
    <property type="match status" value="1"/>
</dbReference>
<organism evidence="9 10">
    <name type="scientific">Juglans regia</name>
    <name type="common">English walnut</name>
    <dbReference type="NCBI Taxonomy" id="51240"/>
    <lineage>
        <taxon>Eukaryota</taxon>
        <taxon>Viridiplantae</taxon>
        <taxon>Streptophyta</taxon>
        <taxon>Embryophyta</taxon>
        <taxon>Tracheophyta</taxon>
        <taxon>Spermatophyta</taxon>
        <taxon>Magnoliopsida</taxon>
        <taxon>eudicotyledons</taxon>
        <taxon>Gunneridae</taxon>
        <taxon>Pentapetalae</taxon>
        <taxon>rosids</taxon>
        <taxon>fabids</taxon>
        <taxon>Fagales</taxon>
        <taxon>Juglandaceae</taxon>
        <taxon>Juglans</taxon>
    </lineage>
</organism>
<feature type="compositionally biased region" description="Low complexity" evidence="7">
    <location>
        <begin position="101"/>
        <end position="113"/>
    </location>
</feature>
<keyword evidence="9" id="KW-1185">Reference proteome</keyword>
<reference evidence="10" key="1">
    <citation type="submission" date="2025-08" db="UniProtKB">
        <authorList>
            <consortium name="RefSeq"/>
        </authorList>
    </citation>
    <scope>IDENTIFICATION</scope>
    <source>
        <tissue evidence="10">Leaves</tissue>
    </source>
</reference>
<accession>A0A6P9EQ44</accession>
<dbReference type="Pfam" id="PF00170">
    <property type="entry name" value="bZIP_1"/>
    <property type="match status" value="1"/>
</dbReference>
<comment type="subcellular location">
    <subcellularLocation>
        <location evidence="1">Nucleus</location>
    </subcellularLocation>
</comment>
<keyword evidence="6" id="KW-0539">Nucleus</keyword>
<keyword evidence="5" id="KW-0804">Transcription</keyword>
<dbReference type="GO" id="GO:0005634">
    <property type="term" value="C:nucleus"/>
    <property type="evidence" value="ECO:0007669"/>
    <property type="project" value="UniProtKB-SubCell"/>
</dbReference>
<evidence type="ECO:0000313" key="9">
    <source>
        <dbReference type="Proteomes" id="UP000235220"/>
    </source>
</evidence>
<protein>
    <submittedName>
        <fullName evidence="10">Light-inducible protein CPRF2-like isoform X2</fullName>
    </submittedName>
</protein>
<dbReference type="FunFam" id="1.20.5.170:FF:000020">
    <property type="entry name" value="BZIP transcription factor"/>
    <property type="match status" value="1"/>
</dbReference>
<feature type="region of interest" description="Disordered" evidence="7">
    <location>
        <begin position="101"/>
        <end position="141"/>
    </location>
</feature>
<dbReference type="GeneID" id="109008786"/>
<dbReference type="AlphaFoldDB" id="A0A6P9EQ44"/>
<evidence type="ECO:0000256" key="2">
    <source>
        <dbReference type="ARBA" id="ARBA00007163"/>
    </source>
</evidence>
<dbReference type="InterPro" id="IPR004827">
    <property type="entry name" value="bZIP"/>
</dbReference>
<dbReference type="GO" id="GO:0003700">
    <property type="term" value="F:DNA-binding transcription factor activity"/>
    <property type="evidence" value="ECO:0007669"/>
    <property type="project" value="InterPro"/>
</dbReference>
<dbReference type="InterPro" id="IPR045314">
    <property type="entry name" value="bZIP_plant_GBF1"/>
</dbReference>
<evidence type="ECO:0000256" key="3">
    <source>
        <dbReference type="ARBA" id="ARBA00023015"/>
    </source>
</evidence>
<evidence type="ECO:0000313" key="10">
    <source>
        <dbReference type="RefSeq" id="XP_035550840.1"/>
    </source>
</evidence>
<feature type="compositionally biased region" description="Acidic residues" evidence="7">
    <location>
        <begin position="242"/>
        <end position="252"/>
    </location>
</feature>
<proteinExistence type="inferred from homology"/>
<evidence type="ECO:0000256" key="4">
    <source>
        <dbReference type="ARBA" id="ARBA00023125"/>
    </source>
</evidence>
<evidence type="ECO:0000259" key="8">
    <source>
        <dbReference type="PROSITE" id="PS50217"/>
    </source>
</evidence>
<keyword evidence="4" id="KW-0238">DNA-binding</keyword>
<feature type="domain" description="BZIP" evidence="8">
    <location>
        <begin position="260"/>
        <end position="315"/>
    </location>
</feature>
<evidence type="ECO:0000256" key="7">
    <source>
        <dbReference type="SAM" id="MobiDB-lite"/>
    </source>
</evidence>
<dbReference type="PANTHER" id="PTHR46408">
    <property type="entry name" value="BASIC LEUCINE ZIPPER 63"/>
    <property type="match status" value="1"/>
</dbReference>
<dbReference type="InterPro" id="IPR020983">
    <property type="entry name" value="Basic_leucine-zipper_C"/>
</dbReference>
<keyword evidence="3" id="KW-0805">Transcription regulation</keyword>
<dbReference type="Pfam" id="PF12498">
    <property type="entry name" value="bZIP_C"/>
    <property type="match status" value="1"/>
</dbReference>
<dbReference type="InterPro" id="IPR046347">
    <property type="entry name" value="bZIP_sf"/>
</dbReference>
<dbReference type="GO" id="GO:0046983">
    <property type="term" value="F:protein dimerization activity"/>
    <property type="evidence" value="ECO:0007669"/>
    <property type="project" value="UniProtKB-ARBA"/>
</dbReference>
<evidence type="ECO:0000256" key="5">
    <source>
        <dbReference type="ARBA" id="ARBA00023163"/>
    </source>
</evidence>
<dbReference type="RefSeq" id="XP_035550840.1">
    <property type="nucleotide sequence ID" value="XM_035694947.1"/>
</dbReference>
<comment type="similarity">
    <text evidence="2">Belongs to the bZIP family.</text>
</comment>
<dbReference type="PROSITE" id="PS50217">
    <property type="entry name" value="BZIP"/>
    <property type="match status" value="1"/>
</dbReference>
<dbReference type="PANTHER" id="PTHR46408:SF5">
    <property type="entry name" value="BASIC LEUCINE ZIPPER 10"/>
    <property type="match status" value="1"/>
</dbReference>
<evidence type="ECO:0000256" key="6">
    <source>
        <dbReference type="ARBA" id="ARBA00023242"/>
    </source>
</evidence>
<evidence type="ECO:0000256" key="1">
    <source>
        <dbReference type="ARBA" id="ARBA00004123"/>
    </source>
</evidence>
<dbReference type="Proteomes" id="UP000235220">
    <property type="component" value="Chromosome 10"/>
</dbReference>
<feature type="region of interest" description="Disordered" evidence="7">
    <location>
        <begin position="183"/>
        <end position="291"/>
    </location>
</feature>